<keyword evidence="5" id="KW-0547">Nucleotide-binding</keyword>
<dbReference type="GO" id="GO:0005524">
    <property type="term" value="F:ATP binding"/>
    <property type="evidence" value="ECO:0007669"/>
    <property type="project" value="UniProtKB-KW"/>
</dbReference>
<dbReference type="Proteomes" id="UP001161325">
    <property type="component" value="Unassembled WGS sequence"/>
</dbReference>
<keyword evidence="4" id="KW-0808">Transferase</keyword>
<evidence type="ECO:0000313" key="12">
    <source>
        <dbReference type="Proteomes" id="UP001161325"/>
    </source>
</evidence>
<evidence type="ECO:0000256" key="2">
    <source>
        <dbReference type="ARBA" id="ARBA00011962"/>
    </source>
</evidence>
<evidence type="ECO:0000256" key="7">
    <source>
        <dbReference type="ARBA" id="ARBA00031251"/>
    </source>
</evidence>
<accession>A0AA37QB50</accession>
<dbReference type="AlphaFoldDB" id="A0AA37QB50"/>
<keyword evidence="12" id="KW-1185">Reference proteome</keyword>
<evidence type="ECO:0000259" key="10">
    <source>
        <dbReference type="Pfam" id="PF18085"/>
    </source>
</evidence>
<comment type="caution">
    <text evidence="11">The sequence shown here is derived from an EMBL/GenBank/DDBJ whole genome shotgun (WGS) entry which is preliminary data.</text>
</comment>
<keyword evidence="9" id="KW-0175">Coiled coil</keyword>
<dbReference type="SUPFAM" id="SSF56112">
    <property type="entry name" value="Protein kinase-like (PK-like)"/>
    <property type="match status" value="1"/>
</dbReference>
<dbReference type="InterPro" id="IPR011009">
    <property type="entry name" value="Kinase-like_dom_sf"/>
</dbReference>
<evidence type="ECO:0000256" key="9">
    <source>
        <dbReference type="SAM" id="Coils"/>
    </source>
</evidence>
<dbReference type="GO" id="GO:0016740">
    <property type="term" value="F:transferase activity"/>
    <property type="evidence" value="ECO:0007669"/>
    <property type="project" value="UniProtKB-KW"/>
</dbReference>
<keyword evidence="6" id="KW-0067">ATP-binding</keyword>
<evidence type="ECO:0000256" key="4">
    <source>
        <dbReference type="ARBA" id="ARBA00022679"/>
    </source>
</evidence>
<dbReference type="InterPro" id="IPR040999">
    <property type="entry name" value="Mak_N_cap"/>
</dbReference>
<dbReference type="Gene3D" id="3.90.1200.10">
    <property type="match status" value="1"/>
</dbReference>
<evidence type="ECO:0000256" key="6">
    <source>
        <dbReference type="ARBA" id="ARBA00022840"/>
    </source>
</evidence>
<dbReference type="EMBL" id="BRXS01000007">
    <property type="protein sequence ID" value="GLC28072.1"/>
    <property type="molecule type" value="Genomic_DNA"/>
</dbReference>
<organism evidence="11 12">
    <name type="scientific">Roseisolibacter agri</name>
    <dbReference type="NCBI Taxonomy" id="2014610"/>
    <lineage>
        <taxon>Bacteria</taxon>
        <taxon>Pseudomonadati</taxon>
        <taxon>Gemmatimonadota</taxon>
        <taxon>Gemmatimonadia</taxon>
        <taxon>Gemmatimonadales</taxon>
        <taxon>Gemmatimonadaceae</taxon>
        <taxon>Roseisolibacter</taxon>
    </lineage>
</organism>
<evidence type="ECO:0000256" key="8">
    <source>
        <dbReference type="ARBA" id="ARBA00049067"/>
    </source>
</evidence>
<protein>
    <recommendedName>
        <fullName evidence="3">Maltokinase</fullName>
        <ecNumber evidence="2">2.7.1.175</ecNumber>
    </recommendedName>
    <alternativeName>
        <fullName evidence="7">Maltose-1-phosphate synthase</fullName>
    </alternativeName>
</protein>
<sequence>MSPAHAGAPDAGVPPFDWGALPPAALADHLARQRWSGARGATITDVRVAGWIPFPLDAADACAIVLVEGRVNGAPVRWQLPLLAPSDAAVDLASADATAHAPFRDALRAALAAERELPGRTTDGRPLRWRARAVARDGALAASLPSRVGGAEQSNTSLLYGEAAIVKLFRRLERGPQPDVEIGRALATTRFAHVPALLAVVELDEDGDVTVLAMAQALVPRARDAWEVVVARARAALAGDASTESDAGVAEARRLGEATRRLHDALAAVGEEAFAPEPATPADVRGWAGDAARAFDLALDAVAPPPGEDASTDTARAFAEARAALGALAARREELRARLDALVARVDDDAGLRIRHHGDYHLGQVLRGEDGTLAVIDFEGEPARPLAERRARHSPLRDVAGMLRSFGYAAAAALREVSAEDDVAPRADAWEAAARAAYLDGYFHAAAEGRPSYLPRSRVSADALVRVFELEKLFYELRYEVRNRPDWLAIPLRGLQALLAAEVR</sequence>
<evidence type="ECO:0000256" key="1">
    <source>
        <dbReference type="ARBA" id="ARBA00006219"/>
    </source>
</evidence>
<evidence type="ECO:0000256" key="3">
    <source>
        <dbReference type="ARBA" id="ARBA00013882"/>
    </source>
</evidence>
<dbReference type="Pfam" id="PF18085">
    <property type="entry name" value="Mak_N_cap"/>
    <property type="match status" value="1"/>
</dbReference>
<reference evidence="11" key="1">
    <citation type="submission" date="2022-08" db="EMBL/GenBank/DDBJ databases">
        <title>Draft genome sequencing of Roseisolibacter agri AW1220.</title>
        <authorList>
            <person name="Tobiishi Y."/>
            <person name="Tonouchi A."/>
        </authorList>
    </citation>
    <scope>NUCLEOTIDE SEQUENCE</scope>
    <source>
        <strain evidence="11">AW1220</strain>
    </source>
</reference>
<comment type="catalytic activity">
    <reaction evidence="8">
        <text>D-maltose + ATP = alpha-maltose 1-phosphate + ADP + H(+)</text>
        <dbReference type="Rhea" id="RHEA:31915"/>
        <dbReference type="ChEBI" id="CHEBI:15378"/>
        <dbReference type="ChEBI" id="CHEBI:17306"/>
        <dbReference type="ChEBI" id="CHEBI:30616"/>
        <dbReference type="ChEBI" id="CHEBI:63576"/>
        <dbReference type="ChEBI" id="CHEBI:456216"/>
        <dbReference type="EC" id="2.7.1.175"/>
    </reaction>
</comment>
<comment type="similarity">
    <text evidence="1">Belongs to the aminoglycoside phosphotransferase family.</text>
</comment>
<name>A0AA37QB50_9BACT</name>
<dbReference type="EC" id="2.7.1.175" evidence="2"/>
<feature type="coiled-coil region" evidence="9">
    <location>
        <begin position="318"/>
        <end position="345"/>
    </location>
</feature>
<evidence type="ECO:0000313" key="11">
    <source>
        <dbReference type="EMBL" id="GLC28072.1"/>
    </source>
</evidence>
<gene>
    <name evidence="11" type="ORF">rosag_45850</name>
</gene>
<dbReference type="RefSeq" id="WP_284352498.1">
    <property type="nucleotide sequence ID" value="NZ_BRXS01000007.1"/>
</dbReference>
<feature type="domain" description="Maltokinase N-terminal cap" evidence="10">
    <location>
        <begin position="30"/>
        <end position="93"/>
    </location>
</feature>
<evidence type="ECO:0000256" key="5">
    <source>
        <dbReference type="ARBA" id="ARBA00022741"/>
    </source>
</evidence>
<proteinExistence type="inferred from homology"/>